<proteinExistence type="predicted"/>
<sequence length="393" mass="43540">MLPAIRYTSQIAILTLLGLYLASRARSLSLLYNNHPERLNEVNQLPHYAIKYADRIRNCEDAVMVPEDGLAILSCDPGRDRWNTVMGTFTEDKSLIPHGDLTIYRYTNAEDDDKALTTIELVDFPEIDMFHPLGVEYHRPSGQLFVCNHHYDGSRVEIFSLDLSDPSHPTAHYQRTLIDAIIRAPNAILALSAQELYITNDHHYLQRTHPKLAKTETLSGAPGGALVYANTQTGEMRRVARIPFANGVARVNASTVAVASTSTAAVYLYEIQPHDYSVRFFHSIPVPFFPDNLETDQAGVLLIAGHPSMQGLEATVKARLQCTGVLSEEGKCYKAGAPSWVAEWTEERGVRDLYVSRGEFGSSSTAGRDAERGVGLVTGLYEHGILVWSESGH</sequence>
<name>A0A2I1DHN4_ASPC2</name>
<comment type="caution">
    <text evidence="1">The sequence shown here is derived from an EMBL/GenBank/DDBJ whole genome shotgun (WGS) entry which is preliminary data.</text>
</comment>
<dbReference type="PANTHER" id="PTHR11799:SF30">
    <property type="entry name" value="SERUM PARAOXONASE_ARYLESTERASE 2"/>
    <property type="match status" value="1"/>
</dbReference>
<organism evidence="1 2">
    <name type="scientific">Aspergillus campestris (strain IBT 28561)</name>
    <dbReference type="NCBI Taxonomy" id="1392248"/>
    <lineage>
        <taxon>Eukaryota</taxon>
        <taxon>Fungi</taxon>
        <taxon>Dikarya</taxon>
        <taxon>Ascomycota</taxon>
        <taxon>Pezizomycotina</taxon>
        <taxon>Eurotiomycetes</taxon>
        <taxon>Eurotiomycetidae</taxon>
        <taxon>Eurotiales</taxon>
        <taxon>Aspergillaceae</taxon>
        <taxon>Aspergillus</taxon>
        <taxon>Aspergillus subgen. Circumdati</taxon>
    </lineage>
</organism>
<accession>A0A2I1DHN4</accession>
<dbReference type="Proteomes" id="UP000234254">
    <property type="component" value="Unassembled WGS sequence"/>
</dbReference>
<keyword evidence="2" id="KW-1185">Reference proteome</keyword>
<dbReference type="EMBL" id="MSFM01000001">
    <property type="protein sequence ID" value="PKY09378.1"/>
    <property type="molecule type" value="Genomic_DNA"/>
</dbReference>
<dbReference type="VEuPathDB" id="FungiDB:P168DRAFT_35171"/>
<evidence type="ECO:0000313" key="2">
    <source>
        <dbReference type="Proteomes" id="UP000234254"/>
    </source>
</evidence>
<reference evidence="1" key="1">
    <citation type="submission" date="2016-12" db="EMBL/GenBank/DDBJ databases">
        <title>The genomes of Aspergillus section Nigri reveals drivers in fungal speciation.</title>
        <authorList>
            <consortium name="DOE Joint Genome Institute"/>
            <person name="Vesth T.C."/>
            <person name="Nybo J."/>
            <person name="Theobald S."/>
            <person name="Brandl J."/>
            <person name="Frisvad J.C."/>
            <person name="Nielsen K.F."/>
            <person name="Lyhne E.K."/>
            <person name="Kogle M.E."/>
            <person name="Kuo A."/>
            <person name="Riley R."/>
            <person name="Clum A."/>
            <person name="Nolan M."/>
            <person name="Lipzen A."/>
            <person name="Salamov A."/>
            <person name="Henrissat B."/>
            <person name="Wiebenga A."/>
            <person name="De vries R.P."/>
            <person name="Grigoriev I.V."/>
            <person name="Mortensen U.H."/>
            <person name="Andersen M.R."/>
            <person name="Baker S.E."/>
        </authorList>
    </citation>
    <scope>NUCLEOTIDE SEQUENCE</scope>
    <source>
        <strain evidence="1">IBT 28561</strain>
    </source>
</reference>
<dbReference type="InterPro" id="IPR011042">
    <property type="entry name" value="6-blade_b-propeller_TolB-like"/>
</dbReference>
<dbReference type="RefSeq" id="XP_024697972.1">
    <property type="nucleotide sequence ID" value="XM_024841892.1"/>
</dbReference>
<dbReference type="AlphaFoldDB" id="A0A2I1DHN4"/>
<dbReference type="GeneID" id="36549421"/>
<dbReference type="InterPro" id="IPR051288">
    <property type="entry name" value="Serum_paraoxonase/arylesterase"/>
</dbReference>
<dbReference type="SUPFAM" id="SSF63829">
    <property type="entry name" value="Calcium-dependent phosphotriesterase"/>
    <property type="match status" value="1"/>
</dbReference>
<dbReference type="Gene3D" id="2.120.10.30">
    <property type="entry name" value="TolB, C-terminal domain"/>
    <property type="match status" value="1"/>
</dbReference>
<evidence type="ECO:0008006" key="3">
    <source>
        <dbReference type="Google" id="ProtNLM"/>
    </source>
</evidence>
<evidence type="ECO:0000313" key="1">
    <source>
        <dbReference type="EMBL" id="PKY09378.1"/>
    </source>
</evidence>
<protein>
    <recommendedName>
        <fullName evidence="3">Calcium-dependent phosphotriesterase</fullName>
    </recommendedName>
</protein>
<dbReference type="PANTHER" id="PTHR11799">
    <property type="entry name" value="PARAOXONASE"/>
    <property type="match status" value="1"/>
</dbReference>
<dbReference type="OrthoDB" id="5307922at2759"/>
<gene>
    <name evidence="1" type="ORF">P168DRAFT_35171</name>
</gene>